<dbReference type="InterPro" id="IPR056668">
    <property type="entry name" value="BB0158-like"/>
</dbReference>
<reference evidence="3 4" key="1">
    <citation type="journal article" date="2018" name="Infect. Genet. Evol.">
        <title>Genome-wide analysis of Borrelia turcica and 'Candidatus Borrelia tachyglossi' shows relapsing fever-like genomes with unique genomic links to Lyme disease Borrelia.</title>
        <authorList>
            <person name="Gofton A.W."/>
            <person name="Margos G."/>
            <person name="Fingerle V."/>
            <person name="Hepner S."/>
            <person name="Loh S.M."/>
            <person name="Ryan U."/>
            <person name="Irwin P."/>
            <person name="Oskam C.L."/>
        </authorList>
    </citation>
    <scope>NUCLEOTIDE SEQUENCE [LARGE SCALE GENOMIC DNA]</scope>
    <source>
        <strain evidence="3 4">IST7</strain>
        <plasmid evidence="3">lp129</plasmid>
    </source>
</reference>
<keyword evidence="3" id="KW-0946">Virion</keyword>
<feature type="domain" description="Outer surface lipoprotein BB0158" evidence="2">
    <location>
        <begin position="72"/>
        <end position="232"/>
    </location>
</feature>
<protein>
    <submittedName>
        <fullName evidence="3">p23 cell envelope protein</fullName>
    </submittedName>
</protein>
<geneLocation type="plasmid" evidence="3 4">
    <name>lp129</name>
</geneLocation>
<evidence type="ECO:0000259" key="2">
    <source>
        <dbReference type="Pfam" id="PF24960"/>
    </source>
</evidence>
<evidence type="ECO:0000256" key="1">
    <source>
        <dbReference type="SAM" id="MobiDB-lite"/>
    </source>
</evidence>
<accession>A0A386PP51</accession>
<proteinExistence type="predicted"/>
<gene>
    <name evidence="3" type="ORF">DB313_04710</name>
</gene>
<dbReference type="Pfam" id="PF24960">
    <property type="entry name" value="BB0158"/>
    <property type="match status" value="1"/>
</dbReference>
<keyword evidence="3" id="KW-0261">Viral envelope protein</keyword>
<dbReference type="EMBL" id="CP028885">
    <property type="protein sequence ID" value="AYE36803.1"/>
    <property type="molecule type" value="Genomic_DNA"/>
</dbReference>
<evidence type="ECO:0000313" key="3">
    <source>
        <dbReference type="EMBL" id="AYE36803.1"/>
    </source>
</evidence>
<dbReference type="RefSeq" id="WP_120104722.1">
    <property type="nucleotide sequence ID" value="NZ_CP028885.1"/>
</dbReference>
<evidence type="ECO:0000313" key="4">
    <source>
        <dbReference type="Proteomes" id="UP000275571"/>
    </source>
</evidence>
<dbReference type="Proteomes" id="UP000275571">
    <property type="component" value="Plasmid lp129"/>
</dbReference>
<name>A0A386PP51_9SPIR</name>
<dbReference type="OrthoDB" id="350664at2"/>
<keyword evidence="3" id="KW-0614">Plasmid</keyword>
<dbReference type="KEGG" id="btur:DB313_04710"/>
<sequence length="290" mass="32394">MKTTKNLSLIFISVFFITCNLGKSTEFSQDTSQAQAKLLELNRSVGKAKNTGQSKLTQNSPSKEEEEKYETIEGTKNVKAFLVFSSDVTWIKTKAIAIRDHKGNVIPELEGKVRYSYSISPVKLDNEFTKYTMPLVLFETTKGNENLEVESFTLENDSGLDFNIREYPVGLWSWSFTTISIPKTEASSEKGYANTNPFGIIKGNGKAIPALTKSKTVKAKIRVRDKKDNITNAGNTGNKSKTDNIDSSVKEYSILLDSSYLVRLIKETLEKNQGIENTANDFKLEQPAVK</sequence>
<organism evidence="3 4">
    <name type="scientific">Borrelia turcica IST7</name>
    <dbReference type="NCBI Taxonomy" id="1104446"/>
    <lineage>
        <taxon>Bacteria</taxon>
        <taxon>Pseudomonadati</taxon>
        <taxon>Spirochaetota</taxon>
        <taxon>Spirochaetia</taxon>
        <taxon>Spirochaetales</taxon>
        <taxon>Borreliaceae</taxon>
        <taxon>Borrelia</taxon>
    </lineage>
</organism>
<feature type="region of interest" description="Disordered" evidence="1">
    <location>
        <begin position="49"/>
        <end position="69"/>
    </location>
</feature>
<dbReference type="AlphaFoldDB" id="A0A386PP51"/>
<feature type="compositionally biased region" description="Polar residues" evidence="1">
    <location>
        <begin position="50"/>
        <end position="61"/>
    </location>
</feature>
<keyword evidence="4" id="KW-1185">Reference proteome</keyword>